<dbReference type="Pfam" id="PF09995">
    <property type="entry name" value="MPAB_Lcp_cat"/>
    <property type="match status" value="1"/>
</dbReference>
<organism evidence="2 3">
    <name type="scientific">Paraconexibacter antarcticus</name>
    <dbReference type="NCBI Taxonomy" id="2949664"/>
    <lineage>
        <taxon>Bacteria</taxon>
        <taxon>Bacillati</taxon>
        <taxon>Actinomycetota</taxon>
        <taxon>Thermoleophilia</taxon>
        <taxon>Solirubrobacterales</taxon>
        <taxon>Paraconexibacteraceae</taxon>
        <taxon>Paraconexibacter</taxon>
    </lineage>
</organism>
<evidence type="ECO:0000313" key="2">
    <source>
        <dbReference type="EMBL" id="UTI64507.1"/>
    </source>
</evidence>
<sequence length="268" mass="29607">MPARSFFDDDAMIRRVHREQAVALAGPRALLMMAAHPVAFEGFFMSTGDLDDPYARLRRTADVLDLITWGPRKRAEQVCARVRARHAEVRGTLPDDAGPFPAGTPYAASDPALLLWVLGALADSSLLVYERYVRPLNDAEREGYWADYRVLGRLFGLADDDMPATSVDFAGYVERMLASGDLVVTPTARELGIDIVLRPPVPLPARPLVELANQITIGLLPPDIRRQYGLRWDPLRGLAVAGGAEYVRRVLVPLLPPRMRFVPSARAA</sequence>
<evidence type="ECO:0000259" key="1">
    <source>
        <dbReference type="Pfam" id="PF09995"/>
    </source>
</evidence>
<dbReference type="PANTHER" id="PTHR36151:SF3">
    <property type="entry name" value="ER-BOUND OXYGENASE MPAB_MPAB'_RUBBER OXYGENASE CATALYTIC DOMAIN-CONTAINING PROTEIN"/>
    <property type="match status" value="1"/>
</dbReference>
<evidence type="ECO:0000313" key="3">
    <source>
        <dbReference type="Proteomes" id="UP001056035"/>
    </source>
</evidence>
<protein>
    <submittedName>
        <fullName evidence="2">DUF2236 domain-containing protein</fullName>
    </submittedName>
</protein>
<name>A0ABY5DTU9_9ACTN</name>
<keyword evidence="3" id="KW-1185">Reference proteome</keyword>
<dbReference type="RefSeq" id="WP_254571208.1">
    <property type="nucleotide sequence ID" value="NZ_CP098502.1"/>
</dbReference>
<reference evidence="2 3" key="1">
    <citation type="submission" date="2022-06" db="EMBL/GenBank/DDBJ databases">
        <title>Paraconexibacter antarcticus.</title>
        <authorList>
            <person name="Kim C.S."/>
        </authorList>
    </citation>
    <scope>NUCLEOTIDE SEQUENCE [LARGE SCALE GENOMIC DNA]</scope>
    <source>
        <strain evidence="2 3">02-257</strain>
    </source>
</reference>
<dbReference type="EMBL" id="CP098502">
    <property type="protein sequence ID" value="UTI64507.1"/>
    <property type="molecule type" value="Genomic_DNA"/>
</dbReference>
<dbReference type="InterPro" id="IPR018713">
    <property type="entry name" value="MPAB/Lcp_cat_dom"/>
</dbReference>
<accession>A0ABY5DTU9</accession>
<feature type="domain" description="ER-bound oxygenase mpaB/mpaB'/Rubber oxygenase catalytic" evidence="1">
    <location>
        <begin position="14"/>
        <end position="248"/>
    </location>
</feature>
<dbReference type="PANTHER" id="PTHR36151">
    <property type="entry name" value="BLR2777 PROTEIN"/>
    <property type="match status" value="1"/>
</dbReference>
<dbReference type="Proteomes" id="UP001056035">
    <property type="component" value="Chromosome"/>
</dbReference>
<gene>
    <name evidence="2" type="ORF">NBH00_24615</name>
</gene>
<proteinExistence type="predicted"/>